<accession>A0A1G2U1N7</accession>
<evidence type="ECO:0008006" key="5">
    <source>
        <dbReference type="Google" id="ProtNLM"/>
    </source>
</evidence>
<evidence type="ECO:0000259" key="2">
    <source>
        <dbReference type="Pfam" id="PF13579"/>
    </source>
</evidence>
<dbReference type="CDD" id="cd03811">
    <property type="entry name" value="GT4_GT28_WabH-like"/>
    <property type="match status" value="1"/>
</dbReference>
<dbReference type="AlphaFoldDB" id="A0A1G2U1N7"/>
<comment type="caution">
    <text evidence="3">The sequence shown here is derived from an EMBL/GenBank/DDBJ whole genome shotgun (WGS) entry which is preliminary data.</text>
</comment>
<dbReference type="Gene3D" id="3.40.50.2000">
    <property type="entry name" value="Glycogen Phosphorylase B"/>
    <property type="match status" value="2"/>
</dbReference>
<feature type="domain" description="Glycosyl transferase family 1" evidence="1">
    <location>
        <begin position="212"/>
        <end position="362"/>
    </location>
</feature>
<dbReference type="EMBL" id="MHWE01000018">
    <property type="protein sequence ID" value="OHB03435.1"/>
    <property type="molecule type" value="Genomic_DNA"/>
</dbReference>
<dbReference type="SUPFAM" id="SSF53756">
    <property type="entry name" value="UDP-Glycosyltransferase/glycogen phosphorylase"/>
    <property type="match status" value="1"/>
</dbReference>
<dbReference type="PANTHER" id="PTHR45947">
    <property type="entry name" value="SULFOQUINOVOSYL TRANSFERASE SQD2"/>
    <property type="match status" value="1"/>
</dbReference>
<dbReference type="PANTHER" id="PTHR45947:SF3">
    <property type="entry name" value="SULFOQUINOVOSYL TRANSFERASE SQD2"/>
    <property type="match status" value="1"/>
</dbReference>
<dbReference type="Pfam" id="PF00534">
    <property type="entry name" value="Glycos_transf_1"/>
    <property type="match status" value="1"/>
</dbReference>
<proteinExistence type="predicted"/>
<dbReference type="InterPro" id="IPR050194">
    <property type="entry name" value="Glycosyltransferase_grp1"/>
</dbReference>
<evidence type="ECO:0000259" key="1">
    <source>
        <dbReference type="Pfam" id="PF00534"/>
    </source>
</evidence>
<protein>
    <recommendedName>
        <fullName evidence="5">Glycosyl transferase family 1 domain-containing protein</fullName>
    </recommendedName>
</protein>
<dbReference type="InterPro" id="IPR028098">
    <property type="entry name" value="Glyco_trans_4-like_N"/>
</dbReference>
<gene>
    <name evidence="3" type="ORF">A3B14_02810</name>
</gene>
<feature type="domain" description="Glycosyltransferase subfamily 4-like N-terminal" evidence="2">
    <location>
        <begin position="98"/>
        <end position="187"/>
    </location>
</feature>
<evidence type="ECO:0000313" key="3">
    <source>
        <dbReference type="EMBL" id="OHB03435.1"/>
    </source>
</evidence>
<dbReference type="InterPro" id="IPR001296">
    <property type="entry name" value="Glyco_trans_1"/>
</dbReference>
<evidence type="ECO:0000313" key="4">
    <source>
        <dbReference type="Proteomes" id="UP000176800"/>
    </source>
</evidence>
<organism evidence="3 4">
    <name type="scientific">Candidatus Zambryskibacteria bacterium RIFCSPLOWO2_01_FULL_45_21</name>
    <dbReference type="NCBI Taxonomy" id="1802761"/>
    <lineage>
        <taxon>Bacteria</taxon>
        <taxon>Candidatus Zambryskiibacteriota</taxon>
    </lineage>
</organism>
<name>A0A1G2U1N7_9BACT</name>
<sequence>MTQDEKGDNLNIRVVSIGSDRELFVAGSSVSSRIREYAEQFSELHIIVFALSSLGLDTIKISQNCWVHPTNSSDKLSYISDALGIGKMILGRLFFGKSVVTSQDPFESGLVGWWLKKKFSVPLQLQIHTDLFNPYFYNSSWLNFFRVGLARFLLPRADGIRVVSKRIKGDILSRFKKILPEKILVLPIFVDIEKIKLSPVAVSLKFKYKQWERIVLMISRLMPEKNIPFALHVFKDVARKHPEFGMVIVGRGGEEFKLKRLVKNLGLDKNVVFEPWQQNVYSYYKTADLFFNTSIFEGYGMTIVEAAISGSPILTSDVGCARDLIKDGESGFICPVNDHVCFVRKMTNVLNNQSVSDLFRRNITESADNSLIPKNQYLFEYKNSIVSILEKNL</sequence>
<dbReference type="GO" id="GO:0016757">
    <property type="term" value="F:glycosyltransferase activity"/>
    <property type="evidence" value="ECO:0007669"/>
    <property type="project" value="InterPro"/>
</dbReference>
<dbReference type="Proteomes" id="UP000176800">
    <property type="component" value="Unassembled WGS sequence"/>
</dbReference>
<dbReference type="Pfam" id="PF13579">
    <property type="entry name" value="Glyco_trans_4_4"/>
    <property type="match status" value="1"/>
</dbReference>
<reference evidence="3 4" key="1">
    <citation type="journal article" date="2016" name="Nat. Commun.">
        <title>Thousands of microbial genomes shed light on interconnected biogeochemical processes in an aquifer system.</title>
        <authorList>
            <person name="Anantharaman K."/>
            <person name="Brown C.T."/>
            <person name="Hug L.A."/>
            <person name="Sharon I."/>
            <person name="Castelle C.J."/>
            <person name="Probst A.J."/>
            <person name="Thomas B.C."/>
            <person name="Singh A."/>
            <person name="Wilkins M.J."/>
            <person name="Karaoz U."/>
            <person name="Brodie E.L."/>
            <person name="Williams K.H."/>
            <person name="Hubbard S.S."/>
            <person name="Banfield J.F."/>
        </authorList>
    </citation>
    <scope>NUCLEOTIDE SEQUENCE [LARGE SCALE GENOMIC DNA]</scope>
</reference>